<dbReference type="InterPro" id="IPR050087">
    <property type="entry name" value="AON_synthase_class-II"/>
</dbReference>
<evidence type="ECO:0000259" key="3">
    <source>
        <dbReference type="Pfam" id="PF00155"/>
    </source>
</evidence>
<reference evidence="4" key="4">
    <citation type="journal article" date="2016" name="Sci. Rep.">
        <title>Genomic epidemiology and global diversity of the emerging bacterial pathogen Elizabethkingia anophelis.</title>
        <authorList>
            <person name="Breurec S."/>
            <person name="Criscuolo A."/>
            <person name="Diancourt L."/>
            <person name="Rendueles O."/>
            <person name="Vandenbogaert M."/>
            <person name="Passet V."/>
            <person name="Caro V."/>
            <person name="Rocha E.P."/>
            <person name="Touchon M."/>
            <person name="Brisse S."/>
        </authorList>
    </citation>
    <scope>NUCLEOTIDE SEQUENCE</scope>
</reference>
<dbReference type="Gene3D" id="3.90.1150.10">
    <property type="entry name" value="Aspartate Aminotransferase, domain 1"/>
    <property type="match status" value="1"/>
</dbReference>
<gene>
    <name evidence="4" type="primary">ICEEaII(12)_NUHP1_12617_11307</name>
</gene>
<dbReference type="InterPro" id="IPR015422">
    <property type="entry name" value="PyrdxlP-dep_Trfase_small"/>
</dbReference>
<sequence>MEIDYSRYSFKDFENIPNLDIHERANAHKKYVDHLREKGFMNYRLLSTSPCGPEIELAEQGYIKKGKYVSFVSNDYLGFTQHPQVKNAVISSIKKYGTGAGSSPLIGGYFDYHQDLEDKISSFFGRPKGSTLVYTTGYTSNSASLLSLLKKEDIAIVDMAVHASVFEGLSGTTIKRFQHNNLEVLERILASSRKSYRTKMVIIDGVYSQDGDLAKLDEIIEITHKYEGVLMVDDAHGIGVIGKTGRGAMEYFNVLDKVDIITGTFSKTLANIGGYFVAKNPELISYLQIQSRQYAFSAAAMPAIAGVAKAIELIDEEPHWQKCLWENINYYKKGLLAIGLDIGNTGSAIIPVKIGDPEKNSLVGKLLLENGIYTNPIMYPAVSLKDSRIRMSLMATHTKEHLDKALNVFEYVSKKLEIAKHLQTPNFGYEKKKNSL</sequence>
<dbReference type="GO" id="GO:0008890">
    <property type="term" value="F:glycine C-acetyltransferase activity"/>
    <property type="evidence" value="ECO:0007669"/>
    <property type="project" value="UniProtKB-EC"/>
</dbReference>
<name>A0A455ZEV6_9FLAO</name>
<protein>
    <submittedName>
        <fullName evidence="4">2-amino-3-ketobutyrate coenzyme A ligase</fullName>
        <ecNumber evidence="4">2.3.1.29</ecNumber>
    </submittedName>
</protein>
<accession>A0A455ZEV6</accession>
<dbReference type="EMBL" id="BK010605">
    <property type="protein sequence ID" value="DAC75393.1"/>
    <property type="molecule type" value="Genomic_DNA"/>
</dbReference>
<reference evidence="4" key="2">
    <citation type="journal article" date="2014" name="PLoS ONE">
        <title>Insights from the genome annotation of Elizabethkingia anophelis from the malaria vector Anopheles gambiae.</title>
        <authorList>
            <person name="Kukutla P."/>
            <person name="Lindberg B.G."/>
            <person name="Pei D."/>
            <person name="Rayl M."/>
            <person name="Yu W."/>
            <person name="Steritz M."/>
            <person name="Faye I."/>
            <person name="Xu J."/>
        </authorList>
    </citation>
    <scope>NUCLEOTIDE SEQUENCE</scope>
</reference>
<dbReference type="SUPFAM" id="SSF53383">
    <property type="entry name" value="PLP-dependent transferases"/>
    <property type="match status" value="1"/>
</dbReference>
<reference evidence="4" key="6">
    <citation type="journal article" date="2017" name="Nat. Commun.">
        <title>Evolutionary dynamics and genomic features of the Elizabethkingia anophelis 2015 to 2016 Wisconsin outbreak strain.</title>
        <authorList>
            <person name="Perrin A."/>
            <person name="Larsonneur E."/>
            <person name="Nicholson A.C."/>
            <person name="Edwards D.J."/>
            <person name="Gundlach K.M."/>
            <person name="Whitney A.M."/>
            <person name="Gulvik C.A."/>
            <person name="Bell M.E."/>
            <person name="Rendueles O."/>
            <person name="Cury J."/>
            <person name="Hugon P."/>
            <person name="Clermont D."/>
            <person name="Enouf V."/>
            <person name="Loparev V."/>
            <person name="Juieng P."/>
            <person name="Monson T."/>
            <person name="Warshauer D."/>
            <person name="Elbadawi L.I."/>
            <person name="Walters M.S."/>
            <person name="Crist M.B."/>
            <person name="Noble-Wang J."/>
            <person name="Borlaug G."/>
            <person name="Rocha E.P.C."/>
            <person name="Criscuolo A."/>
            <person name="Touchon M."/>
            <person name="Davis J.P."/>
            <person name="Holt K.E."/>
            <person name="McQuiston J.R."/>
            <person name="Brisse S."/>
        </authorList>
    </citation>
    <scope>NUCLEOTIDE SEQUENCE</scope>
</reference>
<dbReference type="InterPro" id="IPR004839">
    <property type="entry name" value="Aminotransferase_I/II_large"/>
</dbReference>
<reference evidence="4" key="7">
    <citation type="journal article" date="2017" name="Sci. Rep.">
        <title>Genomic features, phylogenetic relationships, and comparative genomics of Elizabethkingia anophelis strain EM361-97 isolated in Taiwan.</title>
        <authorList>
            <person name="Lin J.N."/>
            <person name="Lai C.H."/>
            <person name="Yang C.H."/>
            <person name="Huang Y.H."/>
            <person name="Lin H.H."/>
        </authorList>
    </citation>
    <scope>NUCLEOTIDE SEQUENCE</scope>
</reference>
<dbReference type="AlphaFoldDB" id="A0A455ZEV6"/>
<proteinExistence type="predicted"/>
<dbReference type="InterPro" id="IPR015421">
    <property type="entry name" value="PyrdxlP-dep_Trfase_major"/>
</dbReference>
<dbReference type="GO" id="GO:0030170">
    <property type="term" value="F:pyridoxal phosphate binding"/>
    <property type="evidence" value="ECO:0007669"/>
    <property type="project" value="InterPro"/>
</dbReference>
<dbReference type="InterPro" id="IPR015424">
    <property type="entry name" value="PyrdxlP-dep_Trfase"/>
</dbReference>
<evidence type="ECO:0000256" key="1">
    <source>
        <dbReference type="ARBA" id="ARBA00001933"/>
    </source>
</evidence>
<evidence type="ECO:0000256" key="2">
    <source>
        <dbReference type="ARBA" id="ARBA00022679"/>
    </source>
</evidence>
<dbReference type="Pfam" id="PF00155">
    <property type="entry name" value="Aminotran_1_2"/>
    <property type="match status" value="1"/>
</dbReference>
<dbReference type="Gene3D" id="3.40.640.10">
    <property type="entry name" value="Type I PLP-dependent aspartate aminotransferase-like (Major domain)"/>
    <property type="match status" value="1"/>
</dbReference>
<organism evidence="4">
    <name type="scientific">Elizabethkingia anophelis</name>
    <dbReference type="NCBI Taxonomy" id="1117645"/>
    <lineage>
        <taxon>Bacteria</taxon>
        <taxon>Pseudomonadati</taxon>
        <taxon>Bacteroidota</taxon>
        <taxon>Flavobacteriia</taxon>
        <taxon>Flavobacteriales</taxon>
        <taxon>Weeksellaceae</taxon>
        <taxon>Elizabethkingia</taxon>
    </lineage>
</organism>
<dbReference type="PANTHER" id="PTHR13693:SF3">
    <property type="entry name" value="LD36009P"/>
    <property type="match status" value="1"/>
</dbReference>
<keyword evidence="4" id="KW-0436">Ligase</keyword>
<dbReference type="PANTHER" id="PTHR13693">
    <property type="entry name" value="CLASS II AMINOTRANSFERASE/8-AMINO-7-OXONONANOATE SYNTHASE"/>
    <property type="match status" value="1"/>
</dbReference>
<keyword evidence="4" id="KW-0012">Acyltransferase</keyword>
<reference evidence="4" key="1">
    <citation type="journal article" date="2014" name="Genome Biol. Evol.">
        <title>Comparative genomic analysis of malaria mosquito vector-associated novel pathogen Elizabethkingia anophelis.</title>
        <authorList>
            <person name="Teo J."/>
            <person name="Tan S.Y."/>
            <person name="Liu Y."/>
            <person name="Tay M."/>
            <person name="Ding Y."/>
            <person name="Li Y."/>
            <person name="Kjelleberg S."/>
            <person name="Givskov M."/>
            <person name="Lin R.T."/>
            <person name="Yang L."/>
        </authorList>
    </citation>
    <scope>NUCLEOTIDE SEQUENCE</scope>
</reference>
<evidence type="ECO:0000313" key="4">
    <source>
        <dbReference type="EMBL" id="DAC75393.1"/>
    </source>
</evidence>
<feature type="domain" description="Aminotransferase class I/classII large" evidence="3">
    <location>
        <begin position="68"/>
        <end position="408"/>
    </location>
</feature>
<reference evidence="4" key="3">
    <citation type="journal article" date="2016" name="Genome Announc.">
        <title>Complete Genome Sequences of Four Strains from the 2015-2016 Elizabethkingia anophelis Outbreak.</title>
        <authorList>
            <person name="Nicholson A.C."/>
            <person name="Whitney A.M."/>
            <person name="Emery B.D."/>
            <person name="Bell M.E."/>
            <person name="Gartin J.T."/>
            <person name="Humrighouse B.W."/>
            <person name="Loparev V.N."/>
            <person name="Batra D."/>
            <person name="Sheth M."/>
            <person name="Rowe L.A."/>
            <person name="Juieng P."/>
            <person name="Knipe K."/>
            <person name="Gulvik C."/>
            <person name="McQuiston J.R."/>
        </authorList>
    </citation>
    <scope>NUCLEOTIDE SEQUENCE</scope>
</reference>
<dbReference type="EC" id="2.3.1.29" evidence="4"/>
<comment type="cofactor">
    <cofactor evidence="1">
        <name>pyridoxal 5'-phosphate</name>
        <dbReference type="ChEBI" id="CHEBI:597326"/>
    </cofactor>
</comment>
<keyword evidence="2 4" id="KW-0808">Transferase</keyword>
<reference evidence="4" key="8">
    <citation type="journal article" date="2018" name="J. ISSAAS">
        <title>In Silico Identification of Three Types of Integrative and Conjugative Elements (ICEs) in Elizabethkingia anophelis Strains Isolated from Around the World.</title>
        <authorList>
            <person name="Xu J."/>
            <person name="Pei D."/>
            <person name="Nicholson A."/>
            <person name="Lan Y."/>
            <person name="Xia Q."/>
        </authorList>
    </citation>
    <scope>NUCLEOTIDE SEQUENCE</scope>
</reference>
<dbReference type="GO" id="GO:0016874">
    <property type="term" value="F:ligase activity"/>
    <property type="evidence" value="ECO:0007669"/>
    <property type="project" value="UniProtKB-KW"/>
</dbReference>
<reference evidence="4" key="5">
    <citation type="journal article" date="2017" name="Genome Announc.">
        <title>Complete Circularized Genome Sequences of Four Strains of Elizabethkingia anophelis, Including Two Novel Strains Isolated from Wild-Caught Anopheles sinensis.</title>
        <authorList>
            <person name="Pei D."/>
            <person name="Nicholson A.C."/>
            <person name="Jiang J."/>
            <person name="Chen H."/>
            <person name="Whitney A.M."/>
            <person name="Villarma A."/>
            <person name="Bell M."/>
            <person name="Humrighouse B."/>
            <person name="Rowe L.A."/>
            <person name="Sheth M."/>
            <person name="Batra D."/>
            <person name="Juieng P."/>
            <person name="Loparev V.N."/>
            <person name="McQuiston J.R."/>
            <person name="Lan Y."/>
            <person name="Ma Y."/>
            <person name="Xu J."/>
        </authorList>
    </citation>
    <scope>NUCLEOTIDE SEQUENCE</scope>
</reference>